<gene>
    <name evidence="2" type="ORF">TRIUR3_25577</name>
</gene>
<organism evidence="2">
    <name type="scientific">Triticum urartu</name>
    <name type="common">Red wild einkorn</name>
    <name type="synonym">Crithodium urartu</name>
    <dbReference type="NCBI Taxonomy" id="4572"/>
    <lineage>
        <taxon>Eukaryota</taxon>
        <taxon>Viridiplantae</taxon>
        <taxon>Streptophyta</taxon>
        <taxon>Embryophyta</taxon>
        <taxon>Tracheophyta</taxon>
        <taxon>Spermatophyta</taxon>
        <taxon>Magnoliopsida</taxon>
        <taxon>Liliopsida</taxon>
        <taxon>Poales</taxon>
        <taxon>Poaceae</taxon>
        <taxon>BOP clade</taxon>
        <taxon>Pooideae</taxon>
        <taxon>Triticodae</taxon>
        <taxon>Triticeae</taxon>
        <taxon>Triticinae</taxon>
        <taxon>Triticum</taxon>
    </lineage>
</organism>
<sequence>MADSVGVGPWSTTLPRSSEAGLVLLELDELPPLSVVTPHTTTGRDQPKAARRRSKGGRISKRDGRGGPGVLSVGPRELPTRRRIGRRRGGHHVGASVGRGEAPWAMGKRIGGGVRLASWGRAQLGQMRELGFLEKSLVQSMANPLLIH</sequence>
<feature type="region of interest" description="Disordered" evidence="1">
    <location>
        <begin position="34"/>
        <end position="99"/>
    </location>
</feature>
<evidence type="ECO:0000256" key="1">
    <source>
        <dbReference type="SAM" id="MobiDB-lite"/>
    </source>
</evidence>
<accession>M7Y7V7</accession>
<name>M7Y7V7_TRIUA</name>
<evidence type="ECO:0000313" key="2">
    <source>
        <dbReference type="EMBL" id="EMS46023.1"/>
    </source>
</evidence>
<dbReference type="AlphaFoldDB" id="M7Y7V7"/>
<proteinExistence type="predicted"/>
<dbReference type="EMBL" id="KD279290">
    <property type="protein sequence ID" value="EMS46023.1"/>
    <property type="molecule type" value="Genomic_DNA"/>
</dbReference>
<reference evidence="2" key="1">
    <citation type="journal article" date="2013" name="Nature">
        <title>Draft genome of the wheat A-genome progenitor Triticum urartu.</title>
        <authorList>
            <person name="Ling H.Q."/>
            <person name="Zhao S."/>
            <person name="Liu D."/>
            <person name="Wang J."/>
            <person name="Sun H."/>
            <person name="Zhang C."/>
            <person name="Fan H."/>
            <person name="Li D."/>
            <person name="Dong L."/>
            <person name="Tao Y."/>
            <person name="Gao C."/>
            <person name="Wu H."/>
            <person name="Li Y."/>
            <person name="Cui Y."/>
            <person name="Guo X."/>
            <person name="Zheng S."/>
            <person name="Wang B."/>
            <person name="Yu K."/>
            <person name="Liang Q."/>
            <person name="Yang W."/>
            <person name="Lou X."/>
            <person name="Chen J."/>
            <person name="Feng M."/>
            <person name="Jian J."/>
            <person name="Zhang X."/>
            <person name="Luo G."/>
            <person name="Jiang Y."/>
            <person name="Liu J."/>
            <person name="Wang Z."/>
            <person name="Sha Y."/>
            <person name="Zhang B."/>
            <person name="Wu H."/>
            <person name="Tang D."/>
            <person name="Shen Q."/>
            <person name="Xue P."/>
            <person name="Zou S."/>
            <person name="Wang X."/>
            <person name="Liu X."/>
            <person name="Wang F."/>
            <person name="Yang Y."/>
            <person name="An X."/>
            <person name="Dong Z."/>
            <person name="Zhang K."/>
            <person name="Zhang X."/>
            <person name="Luo M.C."/>
            <person name="Dvorak J."/>
            <person name="Tong Y."/>
            <person name="Wang J."/>
            <person name="Yang H."/>
            <person name="Li Z."/>
            <person name="Wang D."/>
            <person name="Zhang A."/>
            <person name="Wang J."/>
        </authorList>
    </citation>
    <scope>NUCLEOTIDE SEQUENCE</scope>
</reference>
<protein>
    <submittedName>
        <fullName evidence="2">Uncharacterized protein</fullName>
    </submittedName>
</protein>
<feature type="compositionally biased region" description="Basic residues" evidence="1">
    <location>
        <begin position="81"/>
        <end position="91"/>
    </location>
</feature>
<feature type="compositionally biased region" description="Basic residues" evidence="1">
    <location>
        <begin position="49"/>
        <end position="59"/>
    </location>
</feature>